<evidence type="ECO:0000256" key="5">
    <source>
        <dbReference type="ARBA" id="ARBA00031954"/>
    </source>
</evidence>
<dbReference type="GO" id="GO:0016592">
    <property type="term" value="C:mediator complex"/>
    <property type="evidence" value="ECO:0007669"/>
    <property type="project" value="InterPro"/>
</dbReference>
<comment type="subunit">
    <text evidence="6">Component of the Mediator complex.</text>
</comment>
<gene>
    <name evidence="8" type="primary">LOC108254616</name>
    <name evidence="6" type="synonym">MED20</name>
</gene>
<evidence type="ECO:0000256" key="3">
    <source>
        <dbReference type="ARBA" id="ARBA00019690"/>
    </source>
</evidence>
<dbReference type="GeneID" id="108254616"/>
<dbReference type="Pfam" id="PF08612">
    <property type="entry name" value="Med20"/>
    <property type="match status" value="1"/>
</dbReference>
<evidence type="ECO:0000313" key="8">
    <source>
        <dbReference type="RefSeq" id="XP_026676012.1"/>
    </source>
</evidence>
<evidence type="ECO:0000256" key="6">
    <source>
        <dbReference type="RuleBase" id="RU364152"/>
    </source>
</evidence>
<protein>
    <recommendedName>
        <fullName evidence="3 6">Mediator of RNA polymerase II transcription subunit 20</fullName>
    </recommendedName>
    <alternativeName>
        <fullName evidence="5 6">Mediator complex subunit 20</fullName>
    </alternativeName>
</protein>
<keyword evidence="4 6" id="KW-0539">Nucleus</keyword>
<name>A0A3Q0IIN0_DIACI</name>
<dbReference type="PANTHER" id="PTHR12465:SF0">
    <property type="entry name" value="MEDIATOR OF RNA POLYMERASE II TRANSCRIPTION SUBUNIT 20"/>
    <property type="match status" value="1"/>
</dbReference>
<accession>A0A3Q0IIN0</accession>
<comment type="subcellular location">
    <subcellularLocation>
        <location evidence="1 6">Nucleus</location>
    </subcellularLocation>
</comment>
<keyword evidence="6" id="KW-0804">Transcription</keyword>
<dbReference type="PaxDb" id="121845-A0A3Q0IIN0"/>
<dbReference type="GO" id="GO:0003713">
    <property type="term" value="F:transcription coactivator activity"/>
    <property type="evidence" value="ECO:0007669"/>
    <property type="project" value="TreeGrafter"/>
</dbReference>
<evidence type="ECO:0000256" key="4">
    <source>
        <dbReference type="ARBA" id="ARBA00023242"/>
    </source>
</evidence>
<sequence>MYYVCMSQVEYRPCVIPGNCWELIKEFLQGFLGSCVQALPPPYLQARINDVYTPVDTVQQYLEHFIMYRKSTPYIFILEEWSVILSSDHLLLGFAVVEVIGSQKTVHVLHNSEQPASVFSILESGVPGGPGGPSGAVKNIPVVADSLFDLLMMKMTPVYTSKKQTKVESKGPRFELGDFCVKLGSVSISQNFKAVLVEVEYRPCVIPGNCWELIKEFLQGFLGSCVQALPPPYLQARINDVYTPVDTVQQYLEHFIMYRKSTPAMLYNK</sequence>
<evidence type="ECO:0000256" key="1">
    <source>
        <dbReference type="ARBA" id="ARBA00004123"/>
    </source>
</evidence>
<evidence type="ECO:0000256" key="2">
    <source>
        <dbReference type="ARBA" id="ARBA00010743"/>
    </source>
</evidence>
<keyword evidence="6" id="KW-0805">Transcription regulation</keyword>
<keyword evidence="6" id="KW-0010">Activator</keyword>
<organism evidence="7 8">
    <name type="scientific">Diaphorina citri</name>
    <name type="common">Asian citrus psyllid</name>
    <dbReference type="NCBI Taxonomy" id="121845"/>
    <lineage>
        <taxon>Eukaryota</taxon>
        <taxon>Metazoa</taxon>
        <taxon>Ecdysozoa</taxon>
        <taxon>Arthropoda</taxon>
        <taxon>Hexapoda</taxon>
        <taxon>Insecta</taxon>
        <taxon>Pterygota</taxon>
        <taxon>Neoptera</taxon>
        <taxon>Paraneoptera</taxon>
        <taxon>Hemiptera</taxon>
        <taxon>Sternorrhyncha</taxon>
        <taxon>Psylloidea</taxon>
        <taxon>Psyllidae</taxon>
        <taxon>Diaphorininae</taxon>
        <taxon>Diaphorina</taxon>
    </lineage>
</organism>
<proteinExistence type="inferred from homology"/>
<keyword evidence="7" id="KW-1185">Reference proteome</keyword>
<dbReference type="STRING" id="121845.A0A3Q0IIN0"/>
<comment type="similarity">
    <text evidence="2 6">Belongs to the Mediator complex subunit 20 family.</text>
</comment>
<dbReference type="AlphaFoldDB" id="A0A3Q0IIN0"/>
<dbReference type="Proteomes" id="UP000079169">
    <property type="component" value="Unplaced"/>
</dbReference>
<evidence type="ECO:0000313" key="7">
    <source>
        <dbReference type="Proteomes" id="UP000079169"/>
    </source>
</evidence>
<dbReference type="InterPro" id="IPR013921">
    <property type="entry name" value="Mediator_Med20"/>
</dbReference>
<comment type="function">
    <text evidence="6">Component of the Mediator complex, a coactivator involved in the regulated transcription of nearly all RNA polymerase II-dependent genes. Mediator functions as a bridge to convey information from gene-specific regulatory proteins to the basal RNA polymerase II transcription machinery. Mediator is recruited to promoters by direct interactions with regulatory proteins and serves as a scaffold for the assembly of a functional preinitiation complex with RNA polymerase II and the general transcription factors.</text>
</comment>
<dbReference type="RefSeq" id="XP_026676012.1">
    <property type="nucleotide sequence ID" value="XM_026820211.1"/>
</dbReference>
<reference evidence="8" key="1">
    <citation type="submission" date="2025-08" db="UniProtKB">
        <authorList>
            <consortium name="RefSeq"/>
        </authorList>
    </citation>
    <scope>IDENTIFICATION</scope>
</reference>
<dbReference type="KEGG" id="dci:108254616"/>
<dbReference type="PANTHER" id="PTHR12465">
    <property type="entry name" value="UBIQUITIN SPECIFIC PROTEASE HOMOLOG 49"/>
    <property type="match status" value="1"/>
</dbReference>
<dbReference type="GO" id="GO:0006357">
    <property type="term" value="P:regulation of transcription by RNA polymerase II"/>
    <property type="evidence" value="ECO:0007669"/>
    <property type="project" value="InterPro"/>
</dbReference>